<organism evidence="3">
    <name type="scientific">candidate division CPR3 bacterium</name>
    <dbReference type="NCBI Taxonomy" id="2268181"/>
    <lineage>
        <taxon>Bacteria</taxon>
        <taxon>Bacteria division CPR3</taxon>
    </lineage>
</organism>
<dbReference type="EMBL" id="DSYQ01000005">
    <property type="protein sequence ID" value="HGT70898.1"/>
    <property type="molecule type" value="Genomic_DNA"/>
</dbReference>
<proteinExistence type="predicted"/>
<feature type="signal peptide" evidence="2">
    <location>
        <begin position="1"/>
        <end position="23"/>
    </location>
</feature>
<sequence length="217" mass="24054">MQKINLCKGVFPLLFIFSFFCCCAIQAIGQNNERDVKGERQENAVNTNIDQPIPATATAVIPTPLPPKEEKEAPKGGQQIGIAIHQAEIGKRLAKRAEITALKNRTKTGKQRTGKCYKYVSAAVYQEMKVLLTGGSAYMAAEQLARSKRFKEVRVAEPENLKILPAGVIVVWGKTERSPHGHIAIASGDGREISDHIAPQRTHLRTYRNYRVFLITS</sequence>
<evidence type="ECO:0000256" key="2">
    <source>
        <dbReference type="SAM" id="SignalP"/>
    </source>
</evidence>
<evidence type="ECO:0000256" key="1">
    <source>
        <dbReference type="SAM" id="MobiDB-lite"/>
    </source>
</evidence>
<comment type="caution">
    <text evidence="3">The sequence shown here is derived from an EMBL/GenBank/DDBJ whole genome shotgun (WGS) entry which is preliminary data.</text>
</comment>
<dbReference type="AlphaFoldDB" id="A0A7C4R4R5"/>
<accession>A0A7C4R4R5</accession>
<dbReference type="Gene3D" id="3.90.1720.10">
    <property type="entry name" value="endopeptidase domain like (from Nostoc punctiforme)"/>
    <property type="match status" value="1"/>
</dbReference>
<gene>
    <name evidence="3" type="ORF">ENT43_01420</name>
</gene>
<evidence type="ECO:0008006" key="4">
    <source>
        <dbReference type="Google" id="ProtNLM"/>
    </source>
</evidence>
<feature type="chain" id="PRO_5027869897" description="CHAP domain-containing protein" evidence="2">
    <location>
        <begin position="24"/>
        <end position="217"/>
    </location>
</feature>
<evidence type="ECO:0000313" key="3">
    <source>
        <dbReference type="EMBL" id="HGT70898.1"/>
    </source>
</evidence>
<feature type="region of interest" description="Disordered" evidence="1">
    <location>
        <begin position="58"/>
        <end position="77"/>
    </location>
</feature>
<keyword evidence="2" id="KW-0732">Signal</keyword>
<reference evidence="3" key="1">
    <citation type="journal article" date="2020" name="mSystems">
        <title>Genome- and Community-Level Interaction Insights into Carbon Utilization and Element Cycling Functions of Hydrothermarchaeota in Hydrothermal Sediment.</title>
        <authorList>
            <person name="Zhou Z."/>
            <person name="Liu Y."/>
            <person name="Xu W."/>
            <person name="Pan J."/>
            <person name="Luo Z.H."/>
            <person name="Li M."/>
        </authorList>
    </citation>
    <scope>NUCLEOTIDE SEQUENCE [LARGE SCALE GENOMIC DNA]</scope>
    <source>
        <strain evidence="3">SpSt-579</strain>
    </source>
</reference>
<name>A0A7C4R4R5_UNCC3</name>
<protein>
    <recommendedName>
        <fullName evidence="4">CHAP domain-containing protein</fullName>
    </recommendedName>
</protein>